<dbReference type="InterPro" id="IPR032567">
    <property type="entry name" value="RTL1-rel"/>
</dbReference>
<organism evidence="2 3">
    <name type="scientific">Tanacetum coccineum</name>
    <dbReference type="NCBI Taxonomy" id="301880"/>
    <lineage>
        <taxon>Eukaryota</taxon>
        <taxon>Viridiplantae</taxon>
        <taxon>Streptophyta</taxon>
        <taxon>Embryophyta</taxon>
        <taxon>Tracheophyta</taxon>
        <taxon>Spermatophyta</taxon>
        <taxon>Magnoliopsida</taxon>
        <taxon>eudicotyledons</taxon>
        <taxon>Gunneridae</taxon>
        <taxon>Pentapetalae</taxon>
        <taxon>asterids</taxon>
        <taxon>campanulids</taxon>
        <taxon>Asterales</taxon>
        <taxon>Asteraceae</taxon>
        <taxon>Asteroideae</taxon>
        <taxon>Anthemideae</taxon>
        <taxon>Anthemidinae</taxon>
        <taxon>Tanacetum</taxon>
    </lineage>
</organism>
<dbReference type="InterPro" id="IPR001969">
    <property type="entry name" value="Aspartic_peptidase_AS"/>
</dbReference>
<dbReference type="InterPro" id="IPR021109">
    <property type="entry name" value="Peptidase_aspartic_dom_sf"/>
</dbReference>
<proteinExistence type="predicted"/>
<dbReference type="EMBL" id="BQNB010014806">
    <property type="protein sequence ID" value="GJT32618.1"/>
    <property type="molecule type" value="Genomic_DNA"/>
</dbReference>
<sequence>MAPSRRSGNNDNNNNENPDIAAIIAQQLQTILPQIVTQVTNNVNNANNGNGGNGGGGNGNGGNNGCTFKAFQSCNPKEYDGKGGAIVLTRWIEKMENVIDNSGCAENQKVRYAASSLVNKALTWWNTQVQARGREAAMAMTWNDFKALMVEEFCPSNEMEKLENEFWNHKMVGANHAAYTDRFHELAKLVPHLVTPESSRIKRYIAGLAPEIRGMLRATQPTTIQNAILRAGILTDEAVSCGTLTKGNDKRKVVEESGKSGGSWKDNKKAKVGTGFVATAPPRNEVANSNPKCSKCNTHHPVNGPCNVCYNYQKLGHYARNCWASIRQVTPVNAVRMSNNPRVCYECGSPDHFRNTFRGRAYNVNVNAMEADQDPNVVTGTFSLNDHFVAVLFDSGADFSFISTEFAPLLNVRPSIVNPGYVIEVPDGKKVEVDIIIHDCKLELGGSLFSINLIPLGHGSFDVIMGMDWLSQHKAVIVCHEKVVEIPVEDGRILRVHGERAVGITKALKSAKEDEPKLSDIYVVREFVDVFPEDLSGLPPQRQVEFYIDLVPGVTLDVKSPYRLASSECKNCLGSCRSFKTRVSYDLVILHGERQCYLSRRRMVRYVCVSIIES</sequence>
<evidence type="ECO:0000313" key="2">
    <source>
        <dbReference type="EMBL" id="GJT32618.1"/>
    </source>
</evidence>
<dbReference type="Gene3D" id="4.10.60.10">
    <property type="entry name" value="Zinc finger, CCHC-type"/>
    <property type="match status" value="1"/>
</dbReference>
<reference evidence="2" key="2">
    <citation type="submission" date="2022-01" db="EMBL/GenBank/DDBJ databases">
        <authorList>
            <person name="Yamashiro T."/>
            <person name="Shiraishi A."/>
            <person name="Satake H."/>
            <person name="Nakayama K."/>
        </authorList>
    </citation>
    <scope>NUCLEOTIDE SEQUENCE</scope>
</reference>
<dbReference type="Proteomes" id="UP001151760">
    <property type="component" value="Unassembled WGS sequence"/>
</dbReference>
<feature type="domain" description="Retrotransposon gag" evidence="1">
    <location>
        <begin position="112"/>
        <end position="209"/>
    </location>
</feature>
<dbReference type="GO" id="GO:0003964">
    <property type="term" value="F:RNA-directed DNA polymerase activity"/>
    <property type="evidence" value="ECO:0007669"/>
    <property type="project" value="UniProtKB-KW"/>
</dbReference>
<keyword evidence="2" id="KW-0548">Nucleotidyltransferase</keyword>
<dbReference type="Pfam" id="PF03732">
    <property type="entry name" value="Retrotrans_gag"/>
    <property type="match status" value="1"/>
</dbReference>
<protein>
    <submittedName>
        <fullName evidence="2">Reverse transcriptase domain-containing protein</fullName>
    </submittedName>
</protein>
<keyword evidence="2" id="KW-0695">RNA-directed DNA polymerase</keyword>
<dbReference type="SUPFAM" id="SSF50630">
    <property type="entry name" value="Acid proteases"/>
    <property type="match status" value="1"/>
</dbReference>
<dbReference type="CDD" id="cd00303">
    <property type="entry name" value="retropepsin_like"/>
    <property type="match status" value="1"/>
</dbReference>
<name>A0ABQ5D0V0_9ASTR</name>
<dbReference type="Gene3D" id="2.40.70.10">
    <property type="entry name" value="Acid Proteases"/>
    <property type="match status" value="1"/>
</dbReference>
<gene>
    <name evidence="2" type="ORF">Tco_0923037</name>
</gene>
<comment type="caution">
    <text evidence="2">The sequence shown here is derived from an EMBL/GenBank/DDBJ whole genome shotgun (WGS) entry which is preliminary data.</text>
</comment>
<dbReference type="PANTHER" id="PTHR15503:SF45">
    <property type="entry name" value="RNA-DIRECTED DNA POLYMERASE HOMOLOG"/>
    <property type="match status" value="1"/>
</dbReference>
<dbReference type="InterPro" id="IPR005162">
    <property type="entry name" value="Retrotrans_gag_dom"/>
</dbReference>
<keyword evidence="2" id="KW-0808">Transferase</keyword>
<keyword evidence="3" id="KW-1185">Reference proteome</keyword>
<dbReference type="Pfam" id="PF08284">
    <property type="entry name" value="RVP_2"/>
    <property type="match status" value="1"/>
</dbReference>
<reference evidence="2" key="1">
    <citation type="journal article" date="2022" name="Int. J. Mol. Sci.">
        <title>Draft Genome of Tanacetum Coccineum: Genomic Comparison of Closely Related Tanacetum-Family Plants.</title>
        <authorList>
            <person name="Yamashiro T."/>
            <person name="Shiraishi A."/>
            <person name="Nakayama K."/>
            <person name="Satake H."/>
        </authorList>
    </citation>
    <scope>NUCLEOTIDE SEQUENCE</scope>
</reference>
<evidence type="ECO:0000259" key="1">
    <source>
        <dbReference type="Pfam" id="PF03732"/>
    </source>
</evidence>
<dbReference type="PROSITE" id="PS00141">
    <property type="entry name" value="ASP_PROTEASE"/>
    <property type="match status" value="1"/>
</dbReference>
<accession>A0ABQ5D0V0</accession>
<dbReference type="PANTHER" id="PTHR15503">
    <property type="entry name" value="LDOC1 RELATED"/>
    <property type="match status" value="1"/>
</dbReference>
<evidence type="ECO:0000313" key="3">
    <source>
        <dbReference type="Proteomes" id="UP001151760"/>
    </source>
</evidence>